<dbReference type="GO" id="GO:0015833">
    <property type="term" value="P:peptide transport"/>
    <property type="evidence" value="ECO:0007669"/>
    <property type="project" value="InterPro"/>
</dbReference>
<keyword evidence="3" id="KW-0813">Transport</keyword>
<dbReference type="GO" id="GO:0005524">
    <property type="term" value="F:ATP binding"/>
    <property type="evidence" value="ECO:0007669"/>
    <property type="project" value="UniProtKB-KW"/>
</dbReference>
<evidence type="ECO:0000313" key="11">
    <source>
        <dbReference type="Proteomes" id="UP000179284"/>
    </source>
</evidence>
<dbReference type="Pfam" id="PF08352">
    <property type="entry name" value="oligo_HPY"/>
    <property type="match status" value="1"/>
</dbReference>
<evidence type="ECO:0000259" key="9">
    <source>
        <dbReference type="PROSITE" id="PS50893"/>
    </source>
</evidence>
<sequence length="588" mass="66771">MEDKKVLLSVKDMEVKFRVRGRILTAIRGISLDIYENESIAIVGESGSGKSVFTKTFAGMLETNGFISKGDIIFNDDDLADTSVKLTGIAKQMIANTTNKLNSYSSLEFGADTYKEILNLESERKLKETLSDEQDLEFTKKIEDLKFKKTELFNLKQTYDTKSEKDKIKEAEKEIDAYEDKIKAVVAEKEALIKKHKEEVNADTAYLAEYDKKHSELQAKYDKEISSKCTEEQAKRNEIVAKEMYLATGRFGYRKRIKSINGLLKACKEAMRMGEDIGSKDVKIKLFDSVMYCELLDETPEKLHGRSYINLARVTHPGDWGQIRGKKIATVFQDPMTSLNPIITIGKQISSIIMKHQGCSEVEARQRAIEIMHKVGIPNAEKRYDDYPFQYSGGMRQRIVIAIALSCQPKILICDEPTTALDVTIQAQILRLLKDLQKEYGYTIVFITHDLGVVANIADRVAVIYGGQIVELGNVEEVFYDSRHPYTWALLSSLPQLAQKDTELYSIAGTPPSLYNKIVGDAFAPRNPYCLKIDTIEEPPMFKVTDTHYAKTWLLDPRAPKIEKPEIIRNIHEKFLNVYNITEVSENV</sequence>
<proteinExistence type="inferred from homology"/>
<dbReference type="RefSeq" id="WP_071175719.1">
    <property type="nucleotide sequence ID" value="NZ_CP017831.1"/>
</dbReference>
<keyword evidence="8" id="KW-0175">Coiled coil</keyword>
<dbReference type="CDD" id="cd03257">
    <property type="entry name" value="ABC_NikE_OppD_transporters"/>
    <property type="match status" value="1"/>
</dbReference>
<dbReference type="AlphaFoldDB" id="A0A1D9P082"/>
<evidence type="ECO:0000256" key="3">
    <source>
        <dbReference type="ARBA" id="ARBA00022448"/>
    </source>
</evidence>
<dbReference type="PROSITE" id="PS00211">
    <property type="entry name" value="ABC_TRANSPORTER_1"/>
    <property type="match status" value="1"/>
</dbReference>
<keyword evidence="6 10" id="KW-0067">ATP-binding</keyword>
<dbReference type="InterPro" id="IPR027417">
    <property type="entry name" value="P-loop_NTPase"/>
</dbReference>
<reference evidence="11" key="1">
    <citation type="submission" date="2016-10" db="EMBL/GenBank/DDBJ databases">
        <title>The complete genome sequence of the rumen bacterium Butyrivibrio hungatei MB2003.</title>
        <authorList>
            <person name="Palevich N."/>
            <person name="Kelly W.J."/>
            <person name="Leahy S.C."/>
            <person name="Altermann E."/>
            <person name="Rakonjac J."/>
            <person name="Attwood G.T."/>
        </authorList>
    </citation>
    <scope>NUCLEOTIDE SEQUENCE [LARGE SCALE GENOMIC DNA]</scope>
    <source>
        <strain evidence="11">MB2003</strain>
    </source>
</reference>
<comment type="subcellular location">
    <subcellularLocation>
        <location evidence="1">Cell membrane</location>
        <topology evidence="1">Peripheral membrane protein</topology>
    </subcellularLocation>
</comment>
<comment type="similarity">
    <text evidence="2">Belongs to the ABC transporter superfamily.</text>
</comment>
<evidence type="ECO:0000256" key="7">
    <source>
        <dbReference type="ARBA" id="ARBA00023136"/>
    </source>
</evidence>
<dbReference type="GO" id="GO:0016887">
    <property type="term" value="F:ATP hydrolysis activity"/>
    <property type="evidence" value="ECO:0007669"/>
    <property type="project" value="InterPro"/>
</dbReference>
<dbReference type="InterPro" id="IPR013563">
    <property type="entry name" value="Oligopep_ABC_C"/>
</dbReference>
<dbReference type="Proteomes" id="UP000179284">
    <property type="component" value="Chromosome I"/>
</dbReference>
<feature type="domain" description="ABC transporter" evidence="9">
    <location>
        <begin position="10"/>
        <end position="491"/>
    </location>
</feature>
<accession>A0A1D9P082</accession>
<gene>
    <name evidence="10" type="ORF">bhn_I0963</name>
</gene>
<evidence type="ECO:0000256" key="2">
    <source>
        <dbReference type="ARBA" id="ARBA00005417"/>
    </source>
</evidence>
<evidence type="ECO:0000256" key="6">
    <source>
        <dbReference type="ARBA" id="ARBA00022840"/>
    </source>
</evidence>
<dbReference type="Gene3D" id="3.40.50.300">
    <property type="entry name" value="P-loop containing nucleotide triphosphate hydrolases"/>
    <property type="match status" value="2"/>
</dbReference>
<dbReference type="EMBL" id="CP017831">
    <property type="protein sequence ID" value="AOZ95997.1"/>
    <property type="molecule type" value="Genomic_DNA"/>
</dbReference>
<dbReference type="SUPFAM" id="SSF52540">
    <property type="entry name" value="P-loop containing nucleoside triphosphate hydrolases"/>
    <property type="match status" value="2"/>
</dbReference>
<dbReference type="KEGG" id="bhu:bhn_I0963"/>
<dbReference type="FunFam" id="3.40.50.300:FF:000016">
    <property type="entry name" value="Oligopeptide ABC transporter ATP-binding component"/>
    <property type="match status" value="1"/>
</dbReference>
<evidence type="ECO:0000313" key="10">
    <source>
        <dbReference type="EMBL" id="AOZ95997.1"/>
    </source>
</evidence>
<dbReference type="OrthoDB" id="9806285at2"/>
<dbReference type="SMART" id="SM00382">
    <property type="entry name" value="AAA"/>
    <property type="match status" value="1"/>
</dbReference>
<dbReference type="NCBIfam" id="NF043079">
    <property type="entry name" value="MMSYN1_0167"/>
    <property type="match status" value="1"/>
</dbReference>
<name>A0A1D9P082_9FIRM</name>
<keyword evidence="7" id="KW-0472">Membrane</keyword>
<keyword evidence="11" id="KW-1185">Reference proteome</keyword>
<evidence type="ECO:0000256" key="8">
    <source>
        <dbReference type="SAM" id="Coils"/>
    </source>
</evidence>
<dbReference type="NCBIfam" id="TIGR01727">
    <property type="entry name" value="oligo_HPY"/>
    <property type="match status" value="1"/>
</dbReference>
<dbReference type="GO" id="GO:0005886">
    <property type="term" value="C:plasma membrane"/>
    <property type="evidence" value="ECO:0007669"/>
    <property type="project" value="UniProtKB-SubCell"/>
</dbReference>
<evidence type="ECO:0000256" key="4">
    <source>
        <dbReference type="ARBA" id="ARBA00022475"/>
    </source>
</evidence>
<dbReference type="InterPro" id="IPR050388">
    <property type="entry name" value="ABC_Ni/Peptide_Import"/>
</dbReference>
<dbReference type="InterPro" id="IPR017871">
    <property type="entry name" value="ABC_transporter-like_CS"/>
</dbReference>
<evidence type="ECO:0000256" key="1">
    <source>
        <dbReference type="ARBA" id="ARBA00004202"/>
    </source>
</evidence>
<dbReference type="Pfam" id="PF00005">
    <property type="entry name" value="ABC_tran"/>
    <property type="match status" value="2"/>
</dbReference>
<dbReference type="PANTHER" id="PTHR43297:SF2">
    <property type="entry name" value="DIPEPTIDE TRANSPORT ATP-BINDING PROTEIN DPPD"/>
    <property type="match status" value="1"/>
</dbReference>
<protein>
    <submittedName>
        <fullName evidence="10">Nickel/peptide ABC transporter ATP-binding protein</fullName>
    </submittedName>
</protein>
<evidence type="ECO:0000256" key="5">
    <source>
        <dbReference type="ARBA" id="ARBA00022741"/>
    </source>
</evidence>
<dbReference type="InterPro" id="IPR003439">
    <property type="entry name" value="ABC_transporter-like_ATP-bd"/>
</dbReference>
<organism evidence="10 11">
    <name type="scientific">Butyrivibrio hungatei</name>
    <dbReference type="NCBI Taxonomy" id="185008"/>
    <lineage>
        <taxon>Bacteria</taxon>
        <taxon>Bacillati</taxon>
        <taxon>Bacillota</taxon>
        <taxon>Clostridia</taxon>
        <taxon>Lachnospirales</taxon>
        <taxon>Lachnospiraceae</taxon>
        <taxon>Butyrivibrio</taxon>
    </lineage>
</organism>
<keyword evidence="4" id="KW-1003">Cell membrane</keyword>
<keyword evidence="5" id="KW-0547">Nucleotide-binding</keyword>
<dbReference type="PROSITE" id="PS50893">
    <property type="entry name" value="ABC_TRANSPORTER_2"/>
    <property type="match status" value="1"/>
</dbReference>
<dbReference type="PANTHER" id="PTHR43297">
    <property type="entry name" value="OLIGOPEPTIDE TRANSPORT ATP-BINDING PROTEIN APPD"/>
    <property type="match status" value="1"/>
</dbReference>
<dbReference type="InterPro" id="IPR003593">
    <property type="entry name" value="AAA+_ATPase"/>
</dbReference>
<feature type="coiled-coil region" evidence="8">
    <location>
        <begin position="161"/>
        <end position="195"/>
    </location>
</feature>